<organism evidence="2 3">
    <name type="scientific">Trifolium medium</name>
    <dbReference type="NCBI Taxonomy" id="97028"/>
    <lineage>
        <taxon>Eukaryota</taxon>
        <taxon>Viridiplantae</taxon>
        <taxon>Streptophyta</taxon>
        <taxon>Embryophyta</taxon>
        <taxon>Tracheophyta</taxon>
        <taxon>Spermatophyta</taxon>
        <taxon>Magnoliopsida</taxon>
        <taxon>eudicotyledons</taxon>
        <taxon>Gunneridae</taxon>
        <taxon>Pentapetalae</taxon>
        <taxon>rosids</taxon>
        <taxon>fabids</taxon>
        <taxon>Fabales</taxon>
        <taxon>Fabaceae</taxon>
        <taxon>Papilionoideae</taxon>
        <taxon>50 kb inversion clade</taxon>
        <taxon>NPAAA clade</taxon>
        <taxon>Hologalegina</taxon>
        <taxon>IRL clade</taxon>
        <taxon>Trifolieae</taxon>
        <taxon>Trifolium</taxon>
    </lineage>
</organism>
<dbReference type="InterPro" id="IPR038516">
    <property type="entry name" value="AAR2_N_sf"/>
</dbReference>
<gene>
    <name evidence="2" type="ORF">A2U01_0009802</name>
</gene>
<keyword evidence="3" id="KW-1185">Reference proteome</keyword>
<dbReference type="EMBL" id="LXQA010015088">
    <property type="protein sequence ID" value="MCH88909.1"/>
    <property type="molecule type" value="Genomic_DNA"/>
</dbReference>
<dbReference type="Proteomes" id="UP000265520">
    <property type="component" value="Unassembled WGS sequence"/>
</dbReference>
<dbReference type="InterPro" id="IPR033647">
    <property type="entry name" value="Aar2_N"/>
</dbReference>
<comment type="caution">
    <text evidence="2">The sequence shown here is derived from an EMBL/GenBank/DDBJ whole genome shotgun (WGS) entry which is preliminary data.</text>
</comment>
<accession>A0A392MPM6</accession>
<protein>
    <submittedName>
        <fullName evidence="2">Protein AAR2-like</fullName>
    </submittedName>
</protein>
<dbReference type="AlphaFoldDB" id="A0A392MPM6"/>
<reference evidence="2 3" key="1">
    <citation type="journal article" date="2018" name="Front. Plant Sci.">
        <title>Red Clover (Trifolium pratense) and Zigzag Clover (T. medium) - A Picture of Genomic Similarities and Differences.</title>
        <authorList>
            <person name="Dluhosova J."/>
            <person name="Istvanek J."/>
            <person name="Nedelnik J."/>
            <person name="Repkova J."/>
        </authorList>
    </citation>
    <scope>NUCLEOTIDE SEQUENCE [LARGE SCALE GENOMIC DNA]</scope>
    <source>
        <strain evidence="3">cv. 10/8</strain>
        <tissue evidence="2">Leaf</tissue>
    </source>
</reference>
<name>A0A392MPM6_9FABA</name>
<dbReference type="Gene3D" id="2.60.34.20">
    <property type="match status" value="1"/>
</dbReference>
<proteinExistence type="predicted"/>
<feature type="domain" description="AAR2 N-terminal" evidence="1">
    <location>
        <begin position="52"/>
        <end position="80"/>
    </location>
</feature>
<evidence type="ECO:0000313" key="2">
    <source>
        <dbReference type="EMBL" id="MCH88909.1"/>
    </source>
</evidence>
<dbReference type="Pfam" id="PF20981">
    <property type="entry name" value="AAR2_1st"/>
    <property type="match status" value="1"/>
</dbReference>
<feature type="non-terminal residue" evidence="2">
    <location>
        <position position="82"/>
    </location>
</feature>
<evidence type="ECO:0000313" key="3">
    <source>
        <dbReference type="Proteomes" id="UP000265520"/>
    </source>
</evidence>
<sequence length="82" mass="9131">MQWWKIWVNGRSQGGAMAFGVLLANVVLKVGDIDRLQWLADLGGVYSVKSAYQMFFVGPAFKGIKIKMIPPGTHFVYYSSST</sequence>
<evidence type="ECO:0000259" key="1">
    <source>
        <dbReference type="Pfam" id="PF20981"/>
    </source>
</evidence>